<evidence type="ECO:0000313" key="2">
    <source>
        <dbReference type="Proteomes" id="UP000554482"/>
    </source>
</evidence>
<proteinExistence type="predicted"/>
<gene>
    <name evidence="1" type="ORF">FRX31_015706</name>
</gene>
<comment type="caution">
    <text evidence="1">The sequence shown here is derived from an EMBL/GenBank/DDBJ whole genome shotgun (WGS) entry which is preliminary data.</text>
</comment>
<dbReference type="AlphaFoldDB" id="A0A7J6WBJ4"/>
<reference evidence="1 2" key="1">
    <citation type="submission" date="2020-06" db="EMBL/GenBank/DDBJ databases">
        <title>Transcriptomic and genomic resources for Thalictrum thalictroides and T. hernandezii: Facilitating candidate gene discovery in an emerging model plant lineage.</title>
        <authorList>
            <person name="Arias T."/>
            <person name="Riano-Pachon D.M."/>
            <person name="Di Stilio V.S."/>
        </authorList>
    </citation>
    <scope>NUCLEOTIDE SEQUENCE [LARGE SCALE GENOMIC DNA]</scope>
    <source>
        <strain evidence="2">cv. WT478/WT964</strain>
        <tissue evidence="1">Leaves</tissue>
    </source>
</reference>
<sequence length="167" mass="18840">METLKSIAIEQKVFSLAFNKGAPEAQAVIVVEKSRSKTFRATTTEGGARWMSRFLCECSATNCTSSRYQDLRVSIVGIVRNNNRGIYVEFSCFEKGSKGFKKVLCFSAGVNQEGWAKAGLEFLFVLDRDLDLGCQNYKAQMYKKEPSASQPKSFNFNWVSRKRPESE</sequence>
<protein>
    <submittedName>
        <fullName evidence="1">Uncharacterized protein</fullName>
    </submittedName>
</protein>
<dbReference type="EMBL" id="JABWDY010018360">
    <property type="protein sequence ID" value="KAF5194701.1"/>
    <property type="molecule type" value="Genomic_DNA"/>
</dbReference>
<organism evidence="1 2">
    <name type="scientific">Thalictrum thalictroides</name>
    <name type="common">Rue-anemone</name>
    <name type="synonym">Anemone thalictroides</name>
    <dbReference type="NCBI Taxonomy" id="46969"/>
    <lineage>
        <taxon>Eukaryota</taxon>
        <taxon>Viridiplantae</taxon>
        <taxon>Streptophyta</taxon>
        <taxon>Embryophyta</taxon>
        <taxon>Tracheophyta</taxon>
        <taxon>Spermatophyta</taxon>
        <taxon>Magnoliopsida</taxon>
        <taxon>Ranunculales</taxon>
        <taxon>Ranunculaceae</taxon>
        <taxon>Thalictroideae</taxon>
        <taxon>Thalictrum</taxon>
    </lineage>
</organism>
<accession>A0A7J6WBJ4</accession>
<name>A0A7J6WBJ4_THATH</name>
<evidence type="ECO:0000313" key="1">
    <source>
        <dbReference type="EMBL" id="KAF5194701.1"/>
    </source>
</evidence>
<keyword evidence="2" id="KW-1185">Reference proteome</keyword>
<dbReference type="Proteomes" id="UP000554482">
    <property type="component" value="Unassembled WGS sequence"/>
</dbReference>